<dbReference type="InterPro" id="IPR012349">
    <property type="entry name" value="Split_barrel_FMN-bd"/>
</dbReference>
<dbReference type="InterPro" id="IPR050268">
    <property type="entry name" value="NADH-dep_flavin_reductase"/>
</dbReference>
<evidence type="ECO:0000313" key="3">
    <source>
        <dbReference type="EMBL" id="OLR92028.1"/>
    </source>
</evidence>
<keyword evidence="1" id="KW-0560">Oxidoreductase</keyword>
<comment type="caution">
    <text evidence="3">The sequence shown here is derived from an EMBL/GenBank/DDBJ whole genome shotgun (WGS) entry which is preliminary data.</text>
</comment>
<dbReference type="AlphaFoldDB" id="A0A1Q9LJ15"/>
<sequence>MMSRFPTGVSVVACTGADGSPRGLTCSSVSSVALSPPTLLVGLRTASPVLAALVEVGRFAVTLLHADGRWAAELFASGAADRFDRVAWVAGAAGPHLSLDGHTAADCAVLATQRVGDHTVVFGQVTAITSYQDRPPLLYGLRSYRAWS</sequence>
<evidence type="ECO:0000256" key="1">
    <source>
        <dbReference type="ARBA" id="ARBA00023002"/>
    </source>
</evidence>
<dbReference type="STRING" id="1193682.BJP25_24250"/>
<keyword evidence="4" id="KW-1185">Reference proteome</keyword>
<protein>
    <recommendedName>
        <fullName evidence="2">Flavin reductase like domain-containing protein</fullName>
    </recommendedName>
</protein>
<evidence type="ECO:0000259" key="2">
    <source>
        <dbReference type="SMART" id="SM00903"/>
    </source>
</evidence>
<dbReference type="OrthoDB" id="9792858at2"/>
<evidence type="ECO:0000313" key="4">
    <source>
        <dbReference type="Proteomes" id="UP000186040"/>
    </source>
</evidence>
<dbReference type="GO" id="GO:0042602">
    <property type="term" value="F:riboflavin reductase (NADPH) activity"/>
    <property type="evidence" value="ECO:0007669"/>
    <property type="project" value="TreeGrafter"/>
</dbReference>
<dbReference type="Gene3D" id="2.30.110.10">
    <property type="entry name" value="Electron Transport, Fmn-binding Protein, Chain A"/>
    <property type="match status" value="1"/>
</dbReference>
<dbReference type="SMART" id="SM00903">
    <property type="entry name" value="Flavin_Reduct"/>
    <property type="match status" value="1"/>
</dbReference>
<proteinExistence type="predicted"/>
<gene>
    <name evidence="3" type="ORF">BJP25_24250</name>
</gene>
<dbReference type="PANTHER" id="PTHR30466">
    <property type="entry name" value="FLAVIN REDUCTASE"/>
    <property type="match status" value="1"/>
</dbReference>
<name>A0A1Q9LJ15_9PSEU</name>
<feature type="domain" description="Flavin reductase like" evidence="2">
    <location>
        <begin position="2"/>
        <end position="146"/>
    </location>
</feature>
<reference evidence="3 4" key="1">
    <citation type="submission" date="2016-10" db="EMBL/GenBank/DDBJ databases">
        <title>The Draft Genome Sequence of Actinokineospora bangkokensis 44EHWT reveals the biosynthetic pathway of antifungal compounds Thailandins with unusual extender unit butylmalonyl-CoA.</title>
        <authorList>
            <person name="Greule A."/>
            <person name="Intra B."/>
            <person name="Flemming S."/>
            <person name="Rommel M.G."/>
            <person name="Panbangred W."/>
            <person name="Bechthold A."/>
        </authorList>
    </citation>
    <scope>NUCLEOTIDE SEQUENCE [LARGE SCALE GENOMIC DNA]</scope>
    <source>
        <strain evidence="3 4">44EHW</strain>
    </source>
</reference>
<dbReference type="SUPFAM" id="SSF50475">
    <property type="entry name" value="FMN-binding split barrel"/>
    <property type="match status" value="1"/>
</dbReference>
<organism evidence="3 4">
    <name type="scientific">Actinokineospora bangkokensis</name>
    <dbReference type="NCBI Taxonomy" id="1193682"/>
    <lineage>
        <taxon>Bacteria</taxon>
        <taxon>Bacillati</taxon>
        <taxon>Actinomycetota</taxon>
        <taxon>Actinomycetes</taxon>
        <taxon>Pseudonocardiales</taxon>
        <taxon>Pseudonocardiaceae</taxon>
        <taxon>Actinokineospora</taxon>
    </lineage>
</organism>
<dbReference type="PANTHER" id="PTHR30466:SF1">
    <property type="entry name" value="FMN REDUCTASE (NADH) RUTF"/>
    <property type="match status" value="1"/>
</dbReference>
<dbReference type="Pfam" id="PF01613">
    <property type="entry name" value="Flavin_Reduct"/>
    <property type="match status" value="1"/>
</dbReference>
<accession>A0A1Q9LJ15</accession>
<dbReference type="Proteomes" id="UP000186040">
    <property type="component" value="Unassembled WGS sequence"/>
</dbReference>
<dbReference type="InterPro" id="IPR002563">
    <property type="entry name" value="Flavin_Rdtase-like_dom"/>
</dbReference>
<dbReference type="EMBL" id="MKQR01000018">
    <property type="protein sequence ID" value="OLR92028.1"/>
    <property type="molecule type" value="Genomic_DNA"/>
</dbReference>
<dbReference type="GO" id="GO:0010181">
    <property type="term" value="F:FMN binding"/>
    <property type="evidence" value="ECO:0007669"/>
    <property type="project" value="InterPro"/>
</dbReference>